<evidence type="ECO:0000313" key="2">
    <source>
        <dbReference type="Proteomes" id="UP001165960"/>
    </source>
</evidence>
<organism evidence="1 2">
    <name type="scientific">Entomophthora muscae</name>
    <dbReference type="NCBI Taxonomy" id="34485"/>
    <lineage>
        <taxon>Eukaryota</taxon>
        <taxon>Fungi</taxon>
        <taxon>Fungi incertae sedis</taxon>
        <taxon>Zoopagomycota</taxon>
        <taxon>Entomophthoromycotina</taxon>
        <taxon>Entomophthoromycetes</taxon>
        <taxon>Entomophthorales</taxon>
        <taxon>Entomophthoraceae</taxon>
        <taxon>Entomophthora</taxon>
    </lineage>
</organism>
<name>A0ACC2U7C3_9FUNG</name>
<protein>
    <submittedName>
        <fullName evidence="1">Uncharacterized protein</fullName>
    </submittedName>
</protein>
<comment type="caution">
    <text evidence="1">The sequence shown here is derived from an EMBL/GenBank/DDBJ whole genome shotgun (WGS) entry which is preliminary data.</text>
</comment>
<proteinExistence type="predicted"/>
<dbReference type="EMBL" id="QTSX02001426">
    <property type="protein sequence ID" value="KAJ9082656.1"/>
    <property type="molecule type" value="Genomic_DNA"/>
</dbReference>
<gene>
    <name evidence="1" type="ORF">DSO57_1002602</name>
</gene>
<dbReference type="Proteomes" id="UP001165960">
    <property type="component" value="Unassembled WGS sequence"/>
</dbReference>
<reference evidence="1" key="1">
    <citation type="submission" date="2022-04" db="EMBL/GenBank/DDBJ databases">
        <title>Genome of the entomopathogenic fungus Entomophthora muscae.</title>
        <authorList>
            <person name="Elya C."/>
            <person name="Lovett B.R."/>
            <person name="Lee E."/>
            <person name="Macias A.M."/>
            <person name="Hajek A.E."/>
            <person name="De Bivort B.L."/>
            <person name="Kasson M.T."/>
            <person name="De Fine Licht H.H."/>
            <person name="Stajich J.E."/>
        </authorList>
    </citation>
    <scope>NUCLEOTIDE SEQUENCE</scope>
    <source>
        <strain evidence="1">Berkeley</strain>
    </source>
</reference>
<evidence type="ECO:0000313" key="1">
    <source>
        <dbReference type="EMBL" id="KAJ9082656.1"/>
    </source>
</evidence>
<keyword evidence="2" id="KW-1185">Reference proteome</keyword>
<sequence>MQNNYAFDYYNSSVHSTFSPTSPTFPNPYNQRFNGYNNYSSDQIMSPLRSPVTSQPQYPFSSYNTLDVSRPAPLNLTIDPLRRTMRELPSPAMRNPLASGIPILPANHATTMGPAYPTTPMQYNDQLQFLSQNPQYLSGLAGQALGTGGKVSRAIAAQLFARDENTDRFPCTLCGQSFKRINGLKRHLMMHLHIKPYKCEMCGRGFCRIDVYKRHVHRARCIKE</sequence>
<accession>A0ACC2U7C3</accession>